<gene>
    <name evidence="1" type="ORF">EZS27_002260</name>
</gene>
<dbReference type="EMBL" id="SNRY01000029">
    <property type="protein sequence ID" value="KAA6350415.1"/>
    <property type="molecule type" value="Genomic_DNA"/>
</dbReference>
<dbReference type="AlphaFoldDB" id="A0A5J4SZ07"/>
<reference evidence="1" key="1">
    <citation type="submission" date="2019-03" db="EMBL/GenBank/DDBJ databases">
        <title>Single cell metagenomics reveals metabolic interactions within the superorganism composed of flagellate Streblomastix strix and complex community of Bacteroidetes bacteria on its surface.</title>
        <authorList>
            <person name="Treitli S.C."/>
            <person name="Kolisko M."/>
            <person name="Husnik F."/>
            <person name="Keeling P."/>
            <person name="Hampl V."/>
        </authorList>
    </citation>
    <scope>NUCLEOTIDE SEQUENCE</scope>
    <source>
        <strain evidence="1">STM</strain>
    </source>
</reference>
<comment type="caution">
    <text evidence="1">The sequence shown here is derived from an EMBL/GenBank/DDBJ whole genome shotgun (WGS) entry which is preliminary data.</text>
</comment>
<accession>A0A5J4SZ07</accession>
<organism evidence="1">
    <name type="scientific">termite gut metagenome</name>
    <dbReference type="NCBI Taxonomy" id="433724"/>
    <lineage>
        <taxon>unclassified sequences</taxon>
        <taxon>metagenomes</taxon>
        <taxon>organismal metagenomes</taxon>
    </lineage>
</organism>
<evidence type="ECO:0000313" key="1">
    <source>
        <dbReference type="EMBL" id="KAA6350415.1"/>
    </source>
</evidence>
<name>A0A5J4SZ07_9ZZZZ</name>
<proteinExistence type="predicted"/>
<feature type="non-terminal residue" evidence="1">
    <location>
        <position position="1"/>
    </location>
</feature>
<sequence>LLFNETQAYPVFFNKQDKIIIEGDAEQLSTPTVKGNLANKEL</sequence>
<protein>
    <submittedName>
        <fullName evidence="1">Uncharacterized protein</fullName>
    </submittedName>
</protein>